<dbReference type="PROSITE" id="PS00371">
    <property type="entry name" value="PTS_EIIA_TYPE_1_HIS"/>
    <property type="match status" value="1"/>
</dbReference>
<evidence type="ECO:0000256" key="3">
    <source>
        <dbReference type="ARBA" id="ARBA00022597"/>
    </source>
</evidence>
<name>A0A1N6W6T1_9FIRM</name>
<keyword evidence="2" id="KW-0813">Transport</keyword>
<comment type="subcellular location">
    <subcellularLocation>
        <location evidence="1">Cytoplasm</location>
    </subcellularLocation>
</comment>
<protein>
    <submittedName>
        <fullName evidence="8">PTS system, glucose-specific IIA component</fullName>
    </submittedName>
</protein>
<dbReference type="GO" id="GO:0016301">
    <property type="term" value="F:kinase activity"/>
    <property type="evidence" value="ECO:0007669"/>
    <property type="project" value="UniProtKB-KW"/>
</dbReference>
<keyword evidence="6" id="KW-0418">Kinase</keyword>
<evidence type="ECO:0000256" key="1">
    <source>
        <dbReference type="ARBA" id="ARBA00004496"/>
    </source>
</evidence>
<evidence type="ECO:0000259" key="7">
    <source>
        <dbReference type="PROSITE" id="PS51093"/>
    </source>
</evidence>
<evidence type="ECO:0000256" key="2">
    <source>
        <dbReference type="ARBA" id="ARBA00022448"/>
    </source>
</evidence>
<keyword evidence="4" id="KW-0808">Transferase</keyword>
<dbReference type="OrthoDB" id="92465at2"/>
<dbReference type="SUPFAM" id="SSF51261">
    <property type="entry name" value="Duplicated hybrid motif"/>
    <property type="match status" value="1"/>
</dbReference>
<organism evidence="8 9">
    <name type="scientific">Halanaerobium kushneri</name>
    <dbReference type="NCBI Taxonomy" id="56779"/>
    <lineage>
        <taxon>Bacteria</taxon>
        <taxon>Bacillati</taxon>
        <taxon>Bacillota</taxon>
        <taxon>Clostridia</taxon>
        <taxon>Halanaerobiales</taxon>
        <taxon>Halanaerobiaceae</taxon>
        <taxon>Halanaerobium</taxon>
    </lineage>
</organism>
<dbReference type="AlphaFoldDB" id="A0A1N6W6T1"/>
<dbReference type="Gene3D" id="2.70.70.10">
    <property type="entry name" value="Glucose Permease (Domain IIA)"/>
    <property type="match status" value="1"/>
</dbReference>
<evidence type="ECO:0000256" key="6">
    <source>
        <dbReference type="ARBA" id="ARBA00022777"/>
    </source>
</evidence>
<dbReference type="Proteomes" id="UP000185669">
    <property type="component" value="Unassembled WGS sequence"/>
</dbReference>
<evidence type="ECO:0000256" key="5">
    <source>
        <dbReference type="ARBA" id="ARBA00022683"/>
    </source>
</evidence>
<keyword evidence="3" id="KW-0762">Sugar transport</keyword>
<gene>
    <name evidence="8" type="ORF">SAMN05421834_10969</name>
</gene>
<evidence type="ECO:0000313" key="9">
    <source>
        <dbReference type="Proteomes" id="UP000185669"/>
    </source>
</evidence>
<keyword evidence="5" id="KW-0598">Phosphotransferase system</keyword>
<evidence type="ECO:0000313" key="8">
    <source>
        <dbReference type="EMBL" id="SIQ85730.1"/>
    </source>
</evidence>
<accession>A0A1N6W6T1</accession>
<dbReference type="Pfam" id="PF00358">
    <property type="entry name" value="PTS_EIIA_1"/>
    <property type="match status" value="1"/>
</dbReference>
<dbReference type="FunFam" id="2.70.70.10:FF:000001">
    <property type="entry name" value="PTS system glucose-specific IIA component"/>
    <property type="match status" value="1"/>
</dbReference>
<evidence type="ECO:0000256" key="4">
    <source>
        <dbReference type="ARBA" id="ARBA00022679"/>
    </source>
</evidence>
<keyword evidence="9" id="KW-1185">Reference proteome</keyword>
<dbReference type="GO" id="GO:0005737">
    <property type="term" value="C:cytoplasm"/>
    <property type="evidence" value="ECO:0007669"/>
    <property type="project" value="UniProtKB-SubCell"/>
</dbReference>
<dbReference type="NCBIfam" id="TIGR00830">
    <property type="entry name" value="PTBA"/>
    <property type="match status" value="1"/>
</dbReference>
<reference evidence="9" key="1">
    <citation type="submission" date="2017-01" db="EMBL/GenBank/DDBJ databases">
        <authorList>
            <person name="Varghese N."/>
            <person name="Submissions S."/>
        </authorList>
    </citation>
    <scope>NUCLEOTIDE SEQUENCE [LARGE SCALE GENOMIC DNA]</scope>
    <source>
        <strain evidence="9">ATCC 700103</strain>
    </source>
</reference>
<dbReference type="InterPro" id="IPR011055">
    <property type="entry name" value="Dup_hybrid_motif"/>
</dbReference>
<dbReference type="InterPro" id="IPR001127">
    <property type="entry name" value="PTS_EIIA_1_perm"/>
</dbReference>
<dbReference type="STRING" id="56779.SAMN05421834_10969"/>
<proteinExistence type="predicted"/>
<dbReference type="GO" id="GO:0009401">
    <property type="term" value="P:phosphoenolpyruvate-dependent sugar phosphotransferase system"/>
    <property type="evidence" value="ECO:0007669"/>
    <property type="project" value="UniProtKB-KW"/>
</dbReference>
<dbReference type="PANTHER" id="PTHR45008">
    <property type="entry name" value="PTS SYSTEM GLUCOSE-SPECIFIC EIIA COMPONENT"/>
    <property type="match status" value="1"/>
</dbReference>
<dbReference type="EMBL" id="FTNC01000009">
    <property type="protein sequence ID" value="SIQ85730.1"/>
    <property type="molecule type" value="Genomic_DNA"/>
</dbReference>
<dbReference type="InterPro" id="IPR050890">
    <property type="entry name" value="PTS_EIIA_component"/>
</dbReference>
<feature type="domain" description="PTS EIIA type-1" evidence="7">
    <location>
        <begin position="28"/>
        <end position="132"/>
    </location>
</feature>
<sequence>MFNIFKKKEEYLAAPFAGEVSDLQQVPDDAFAQKMLGDGFAITPEENVVKAPCAGEIVQIFSTGHAVGIKTKKGLEVLVHIGIDTVKLDGEGFKKLVKNGDKVDVGTPLIEVDLDFIKENAPSISTPVIITNMEKVKNMEILKKEKVEAGTKVLKIELA</sequence>
<dbReference type="RefSeq" id="WP_076544785.1">
    <property type="nucleotide sequence ID" value="NZ_FTNC01000009.1"/>
</dbReference>
<dbReference type="PROSITE" id="PS51093">
    <property type="entry name" value="PTS_EIIA_TYPE_1"/>
    <property type="match status" value="1"/>
</dbReference>
<dbReference type="PANTHER" id="PTHR45008:SF1">
    <property type="entry name" value="PTS SYSTEM GLUCOSE-SPECIFIC EIIA COMPONENT"/>
    <property type="match status" value="1"/>
</dbReference>